<gene>
    <name evidence="1" type="ORF">C5612_26220</name>
</gene>
<proteinExistence type="predicted"/>
<sequence length="61" mass="6564">MARGLAPVGSRSGPLCPAVISSQQTLRLLRSRTGASPLATGMHSSNIHLKNNKLNIYYFPI</sequence>
<organism evidence="1 2">
    <name type="scientific">Pseudomonas frederiksbergensis</name>
    <dbReference type="NCBI Taxonomy" id="104087"/>
    <lineage>
        <taxon>Bacteria</taxon>
        <taxon>Pseudomonadati</taxon>
        <taxon>Pseudomonadota</taxon>
        <taxon>Gammaproteobacteria</taxon>
        <taxon>Pseudomonadales</taxon>
        <taxon>Pseudomonadaceae</taxon>
        <taxon>Pseudomonas</taxon>
    </lineage>
</organism>
<dbReference type="Proteomes" id="UP000239687">
    <property type="component" value="Unassembled WGS sequence"/>
</dbReference>
<comment type="caution">
    <text evidence="1">The sequence shown here is derived from an EMBL/GenBank/DDBJ whole genome shotgun (WGS) entry which is preliminary data.</text>
</comment>
<dbReference type="AlphaFoldDB" id="A0A2S8H977"/>
<reference evidence="1 2" key="1">
    <citation type="submission" date="2018-02" db="EMBL/GenBank/DDBJ databases">
        <title>Draft genome sequencing of Pseudomonas frederiksbergensis 11-D3.</title>
        <authorList>
            <person name="Zheng B.-X."/>
        </authorList>
    </citation>
    <scope>NUCLEOTIDE SEQUENCE [LARGE SCALE GENOMIC DNA]</scope>
    <source>
        <strain evidence="1 2">11-D3</strain>
    </source>
</reference>
<name>A0A2S8H977_9PSED</name>
<protein>
    <submittedName>
        <fullName evidence="1">Uncharacterized protein</fullName>
    </submittedName>
</protein>
<evidence type="ECO:0000313" key="1">
    <source>
        <dbReference type="EMBL" id="PQO99043.1"/>
    </source>
</evidence>
<evidence type="ECO:0000313" key="2">
    <source>
        <dbReference type="Proteomes" id="UP000239687"/>
    </source>
</evidence>
<accession>A0A2S8H977</accession>
<dbReference type="EMBL" id="PUIN01000017">
    <property type="protein sequence ID" value="PQO99043.1"/>
    <property type="molecule type" value="Genomic_DNA"/>
</dbReference>